<dbReference type="EMBL" id="AUZX01014647">
    <property type="protein sequence ID" value="EQD31610.1"/>
    <property type="molecule type" value="Genomic_DNA"/>
</dbReference>
<gene>
    <name evidence="2" type="ORF">B1A_19852</name>
</gene>
<name>T0ZP84_9ZZZZ</name>
<keyword evidence="2" id="KW-0378">Hydrolase</keyword>
<dbReference type="AlphaFoldDB" id="T0ZP84"/>
<proteinExistence type="predicted"/>
<feature type="non-terminal residue" evidence="2">
    <location>
        <position position="1"/>
    </location>
</feature>
<protein>
    <submittedName>
        <fullName evidence="2">Glycosyl hydrolase BNR repeat-containing protein</fullName>
    </submittedName>
</protein>
<accession>T0ZP84</accession>
<evidence type="ECO:0000313" key="2">
    <source>
        <dbReference type="EMBL" id="EQD31610.1"/>
    </source>
</evidence>
<feature type="region of interest" description="Disordered" evidence="1">
    <location>
        <begin position="51"/>
        <end position="70"/>
    </location>
</feature>
<reference evidence="2" key="2">
    <citation type="journal article" date="2014" name="ISME J.">
        <title>Microbial stratification in low pH oxic and suboxic macroscopic growths along an acid mine drainage.</title>
        <authorList>
            <person name="Mendez-Garcia C."/>
            <person name="Mesa V."/>
            <person name="Sprenger R.R."/>
            <person name="Richter M."/>
            <person name="Diez M.S."/>
            <person name="Solano J."/>
            <person name="Bargiela R."/>
            <person name="Golyshina O.V."/>
            <person name="Manteca A."/>
            <person name="Ramos J.L."/>
            <person name="Gallego J.R."/>
            <person name="Llorente I."/>
            <person name="Martins Dos Santos V.A."/>
            <person name="Jensen O.N."/>
            <person name="Pelaez A.I."/>
            <person name="Sanchez J."/>
            <person name="Ferrer M."/>
        </authorList>
    </citation>
    <scope>NUCLEOTIDE SEQUENCE</scope>
</reference>
<reference evidence="2" key="1">
    <citation type="submission" date="2013-08" db="EMBL/GenBank/DDBJ databases">
        <authorList>
            <person name="Mendez C."/>
            <person name="Richter M."/>
            <person name="Ferrer M."/>
            <person name="Sanchez J."/>
        </authorList>
    </citation>
    <scope>NUCLEOTIDE SEQUENCE</scope>
</reference>
<organism evidence="2">
    <name type="scientific">mine drainage metagenome</name>
    <dbReference type="NCBI Taxonomy" id="410659"/>
    <lineage>
        <taxon>unclassified sequences</taxon>
        <taxon>metagenomes</taxon>
        <taxon>ecological metagenomes</taxon>
    </lineage>
</organism>
<sequence length="179" mass="19966">EVHGNDLIAATQGRAIWVLDDVTPLRQLSSAVLASTAHLFAPEVAWRVHWNNNQDTPLPPGTPQGRNPPDGVPIDYWLGPHTHGPVTLAIYDFAGKRVRRFASDAVPRPIHAFRYFAKGWLKPPKRLSAAPGMHRFVWNLRYARPPAISYQYSMAAVWGENTPTAVDGPFVLPVSTRWC</sequence>
<evidence type="ECO:0000256" key="1">
    <source>
        <dbReference type="SAM" id="MobiDB-lite"/>
    </source>
</evidence>
<comment type="caution">
    <text evidence="2">The sequence shown here is derived from an EMBL/GenBank/DDBJ whole genome shotgun (WGS) entry which is preliminary data.</text>
</comment>
<dbReference type="GO" id="GO:0016787">
    <property type="term" value="F:hydrolase activity"/>
    <property type="evidence" value="ECO:0007669"/>
    <property type="project" value="UniProtKB-KW"/>
</dbReference>